<sequence length="112" mass="12640">MAGAAEAGRRRLGARLAVENFRHGAQNHPPRLRLPPTPAPPGTHNGKLTSSEHPNCVFPSRFCPPDHQHSVVPFADLRSLHRWRHRILQRGWVPSTTSMALSHYQSTIFRRS</sequence>
<protein>
    <submittedName>
        <fullName evidence="2">Uncharacterized protein</fullName>
    </submittedName>
</protein>
<dbReference type="EMBL" id="AGNK02004428">
    <property type="status" value="NOT_ANNOTATED_CDS"/>
    <property type="molecule type" value="Genomic_DNA"/>
</dbReference>
<reference evidence="2" key="2">
    <citation type="submission" date="2018-08" db="UniProtKB">
        <authorList>
            <consortium name="EnsemblPlants"/>
        </authorList>
    </citation>
    <scope>IDENTIFICATION</scope>
    <source>
        <strain evidence="2">Yugu1</strain>
    </source>
</reference>
<dbReference type="Proteomes" id="UP000004995">
    <property type="component" value="Unassembled WGS sequence"/>
</dbReference>
<feature type="compositionally biased region" description="Pro residues" evidence="1">
    <location>
        <begin position="32"/>
        <end position="41"/>
    </location>
</feature>
<evidence type="ECO:0000313" key="3">
    <source>
        <dbReference type="Proteomes" id="UP000004995"/>
    </source>
</evidence>
<organism evidence="2 3">
    <name type="scientific">Setaria italica</name>
    <name type="common">Foxtail millet</name>
    <name type="synonym">Panicum italicum</name>
    <dbReference type="NCBI Taxonomy" id="4555"/>
    <lineage>
        <taxon>Eukaryota</taxon>
        <taxon>Viridiplantae</taxon>
        <taxon>Streptophyta</taxon>
        <taxon>Embryophyta</taxon>
        <taxon>Tracheophyta</taxon>
        <taxon>Spermatophyta</taxon>
        <taxon>Magnoliopsida</taxon>
        <taxon>Liliopsida</taxon>
        <taxon>Poales</taxon>
        <taxon>Poaceae</taxon>
        <taxon>PACMAD clade</taxon>
        <taxon>Panicoideae</taxon>
        <taxon>Panicodae</taxon>
        <taxon>Paniceae</taxon>
        <taxon>Cenchrinae</taxon>
        <taxon>Setaria</taxon>
    </lineage>
</organism>
<dbReference type="InParanoid" id="K3YFD6"/>
<proteinExistence type="predicted"/>
<accession>K3YFD6</accession>
<evidence type="ECO:0000256" key="1">
    <source>
        <dbReference type="SAM" id="MobiDB-lite"/>
    </source>
</evidence>
<reference evidence="3" key="1">
    <citation type="journal article" date="2012" name="Nat. Biotechnol.">
        <title>Reference genome sequence of the model plant Setaria.</title>
        <authorList>
            <person name="Bennetzen J.L."/>
            <person name="Schmutz J."/>
            <person name="Wang H."/>
            <person name="Percifield R."/>
            <person name="Hawkins J."/>
            <person name="Pontaroli A.C."/>
            <person name="Estep M."/>
            <person name="Feng L."/>
            <person name="Vaughn J.N."/>
            <person name="Grimwood J."/>
            <person name="Jenkins J."/>
            <person name="Barry K."/>
            <person name="Lindquist E."/>
            <person name="Hellsten U."/>
            <person name="Deshpande S."/>
            <person name="Wang X."/>
            <person name="Wu X."/>
            <person name="Mitros T."/>
            <person name="Triplett J."/>
            <person name="Yang X."/>
            <person name="Ye C.Y."/>
            <person name="Mauro-Herrera M."/>
            <person name="Wang L."/>
            <person name="Li P."/>
            <person name="Sharma M."/>
            <person name="Sharma R."/>
            <person name="Ronald P.C."/>
            <person name="Panaud O."/>
            <person name="Kellogg E.A."/>
            <person name="Brutnell T.P."/>
            <person name="Doust A.N."/>
            <person name="Tuskan G.A."/>
            <person name="Rokhsar D."/>
            <person name="Devos K.M."/>
        </authorList>
    </citation>
    <scope>NUCLEOTIDE SEQUENCE [LARGE SCALE GENOMIC DNA]</scope>
    <source>
        <strain evidence="3">cv. Yugu1</strain>
    </source>
</reference>
<feature type="region of interest" description="Disordered" evidence="1">
    <location>
        <begin position="21"/>
        <end position="51"/>
    </location>
</feature>
<name>K3YFD6_SETIT</name>
<evidence type="ECO:0000313" key="2">
    <source>
        <dbReference type="EnsemblPlants" id="KQK98066"/>
    </source>
</evidence>
<dbReference type="Gramene" id="KQK98066">
    <property type="protein sequence ID" value="KQK98066"/>
    <property type="gene ID" value="SETIT_012954mg"/>
</dbReference>
<keyword evidence="3" id="KW-1185">Reference proteome</keyword>
<dbReference type="AlphaFoldDB" id="K3YFD6"/>
<dbReference type="HOGENOM" id="CLU_2150269_0_0_1"/>
<dbReference type="EnsemblPlants" id="KQK98066">
    <property type="protein sequence ID" value="KQK98066"/>
    <property type="gene ID" value="SETIT_012954mg"/>
</dbReference>